<feature type="region of interest" description="Disordered" evidence="1">
    <location>
        <begin position="66"/>
        <end position="91"/>
    </location>
</feature>
<protein>
    <submittedName>
        <fullName evidence="2">18067_t:CDS:1</fullName>
    </submittedName>
</protein>
<comment type="caution">
    <text evidence="2">The sequence shown here is derived from an EMBL/GenBank/DDBJ whole genome shotgun (WGS) entry which is preliminary data.</text>
</comment>
<dbReference type="OrthoDB" id="2386115at2759"/>
<sequence>DNTKRDARVKELEQKNIELDTRLFILEQGEKEKNVTDDNSAETLDFIEMAYKEQVSNEIMERIREKKLRDQKVSSGKQNTSSGELEELMPPPIMNSVKASKYVPSKVVQGLLQGFLENSIGKNIEIINSEPSNSAPAEIAHLLYQATYIWK</sequence>
<dbReference type="AlphaFoldDB" id="A0A9N9HXU6"/>
<evidence type="ECO:0000313" key="2">
    <source>
        <dbReference type="EMBL" id="CAG8710907.1"/>
    </source>
</evidence>
<feature type="compositionally biased region" description="Polar residues" evidence="1">
    <location>
        <begin position="73"/>
        <end position="83"/>
    </location>
</feature>
<gene>
    <name evidence="2" type="ORF">AMORRO_LOCUS12684</name>
</gene>
<accession>A0A9N9HXU6</accession>
<proteinExistence type="predicted"/>
<reference evidence="2" key="1">
    <citation type="submission" date="2021-06" db="EMBL/GenBank/DDBJ databases">
        <authorList>
            <person name="Kallberg Y."/>
            <person name="Tangrot J."/>
            <person name="Rosling A."/>
        </authorList>
    </citation>
    <scope>NUCLEOTIDE SEQUENCE</scope>
    <source>
        <strain evidence="2">CL551</strain>
    </source>
</reference>
<feature type="non-terminal residue" evidence="2">
    <location>
        <position position="151"/>
    </location>
</feature>
<evidence type="ECO:0000313" key="3">
    <source>
        <dbReference type="Proteomes" id="UP000789342"/>
    </source>
</evidence>
<evidence type="ECO:0000256" key="1">
    <source>
        <dbReference type="SAM" id="MobiDB-lite"/>
    </source>
</evidence>
<name>A0A9N9HXU6_9GLOM</name>
<dbReference type="Proteomes" id="UP000789342">
    <property type="component" value="Unassembled WGS sequence"/>
</dbReference>
<organism evidence="2 3">
    <name type="scientific">Acaulospora morrowiae</name>
    <dbReference type="NCBI Taxonomy" id="94023"/>
    <lineage>
        <taxon>Eukaryota</taxon>
        <taxon>Fungi</taxon>
        <taxon>Fungi incertae sedis</taxon>
        <taxon>Mucoromycota</taxon>
        <taxon>Glomeromycotina</taxon>
        <taxon>Glomeromycetes</taxon>
        <taxon>Diversisporales</taxon>
        <taxon>Acaulosporaceae</taxon>
        <taxon>Acaulospora</taxon>
    </lineage>
</organism>
<dbReference type="EMBL" id="CAJVPV010019366">
    <property type="protein sequence ID" value="CAG8710907.1"/>
    <property type="molecule type" value="Genomic_DNA"/>
</dbReference>
<keyword evidence="3" id="KW-1185">Reference proteome</keyword>